<name>A0A382WC80_9ZZZZ</name>
<dbReference type="Pfam" id="PF13573">
    <property type="entry name" value="SprB"/>
    <property type="match status" value="1"/>
</dbReference>
<dbReference type="EMBL" id="UINC01158763">
    <property type="protein sequence ID" value="SVD56477.1"/>
    <property type="molecule type" value="Genomic_DNA"/>
</dbReference>
<evidence type="ECO:0000313" key="1">
    <source>
        <dbReference type="EMBL" id="SVD56477.1"/>
    </source>
</evidence>
<dbReference type="AlphaFoldDB" id="A0A382WC80"/>
<sequence>ESCCGDDGHIIIFTDNPLAIVKYSIDTLFSWQDSSEFVNLYRGDYLVHIEDTNSCIDSMEVYVGVDSVPNINMTTQATDIVCHGDTNGTFKVYYPDSCYDYVLWRYTLFNPQVAIDTGSYFNELIKGYYGVIAISRSGTCIDSSIVRYIDSPAPIVYEPTASAVYCIANDVCNGSISLDGLPTGGILPYQYYVNEVYTNIPLGPIPITSTFSEICSGEYEVQVFDANACVVRDTIAVLDSSLYIDSFVVENSSCYGYDNGEITVYAHGGWGAYSYLWD</sequence>
<protein>
    <submittedName>
        <fullName evidence="1">Uncharacterized protein</fullName>
    </submittedName>
</protein>
<feature type="non-terminal residue" evidence="1">
    <location>
        <position position="1"/>
    </location>
</feature>
<dbReference type="InterPro" id="IPR025667">
    <property type="entry name" value="SprB_repeat"/>
</dbReference>
<accession>A0A382WC80</accession>
<gene>
    <name evidence="1" type="ORF">METZ01_LOCUS409331</name>
</gene>
<feature type="non-terminal residue" evidence="1">
    <location>
        <position position="278"/>
    </location>
</feature>
<organism evidence="1">
    <name type="scientific">marine metagenome</name>
    <dbReference type="NCBI Taxonomy" id="408172"/>
    <lineage>
        <taxon>unclassified sequences</taxon>
        <taxon>metagenomes</taxon>
        <taxon>ecological metagenomes</taxon>
    </lineage>
</organism>
<reference evidence="1" key="1">
    <citation type="submission" date="2018-05" db="EMBL/GenBank/DDBJ databases">
        <authorList>
            <person name="Lanie J.A."/>
            <person name="Ng W.-L."/>
            <person name="Kazmierczak K.M."/>
            <person name="Andrzejewski T.M."/>
            <person name="Davidsen T.M."/>
            <person name="Wayne K.J."/>
            <person name="Tettelin H."/>
            <person name="Glass J.I."/>
            <person name="Rusch D."/>
            <person name="Podicherti R."/>
            <person name="Tsui H.-C.T."/>
            <person name="Winkler M.E."/>
        </authorList>
    </citation>
    <scope>NUCLEOTIDE SEQUENCE</scope>
</reference>
<proteinExistence type="predicted"/>